<comment type="caution">
    <text evidence="3">The sequence shown here is derived from an EMBL/GenBank/DDBJ whole genome shotgun (WGS) entry which is preliminary data.</text>
</comment>
<evidence type="ECO:0000313" key="4">
    <source>
        <dbReference type="Proteomes" id="UP000569951"/>
    </source>
</evidence>
<dbReference type="AlphaFoldDB" id="A0A841HUT6"/>
<dbReference type="Proteomes" id="UP000569951">
    <property type="component" value="Unassembled WGS sequence"/>
</dbReference>
<dbReference type="InterPro" id="IPR018656">
    <property type="entry name" value="DUF2087"/>
</dbReference>
<feature type="domain" description="DUF2087" evidence="2">
    <location>
        <begin position="16"/>
        <end position="69"/>
    </location>
</feature>
<dbReference type="Pfam" id="PF09860">
    <property type="entry name" value="DUF2087"/>
    <property type="match status" value="1"/>
</dbReference>
<dbReference type="RefSeq" id="WP_183984449.1">
    <property type="nucleotide sequence ID" value="NZ_JACHHG010000002.1"/>
</dbReference>
<keyword evidence="4" id="KW-1185">Reference proteome</keyword>
<gene>
    <name evidence="3" type="ORF">HNR42_000645</name>
</gene>
<sequence length="275" mass="30347">MLGKVLRAFFQGGRPVQIPAQRRKRDIILEELSRLFEPGREVNERLGALHPDCFTLRRELVGAGLLVRSSGYTPARTGTRRPERAECVHCRSRSCKDNSAAHRLRSAMSTLSTIADYLRQQDMTVSLEDNLIALALGEEGMGPMLILQTDEMNEGTLYVDLSITLEMGVDDDETFEALLLAANAINGQSRLCRVALDPVEDDESEHDPESPAPDLLLRTASGLVLGGTGEHDLATLRRHISLFLAEANAALQMLSGDLEDLEELLDEDAERGRQV</sequence>
<keyword evidence="1" id="KW-0175">Coiled coil</keyword>
<name>A0A841HUT6_9DEIO</name>
<evidence type="ECO:0000259" key="2">
    <source>
        <dbReference type="Pfam" id="PF09860"/>
    </source>
</evidence>
<evidence type="ECO:0000256" key="1">
    <source>
        <dbReference type="SAM" id="Coils"/>
    </source>
</evidence>
<feature type="coiled-coil region" evidence="1">
    <location>
        <begin position="244"/>
        <end position="271"/>
    </location>
</feature>
<evidence type="ECO:0000313" key="3">
    <source>
        <dbReference type="EMBL" id="MBB6097231.1"/>
    </source>
</evidence>
<reference evidence="3 4" key="1">
    <citation type="submission" date="2020-08" db="EMBL/GenBank/DDBJ databases">
        <title>Genomic Encyclopedia of Type Strains, Phase IV (KMG-IV): sequencing the most valuable type-strain genomes for metagenomic binning, comparative biology and taxonomic classification.</title>
        <authorList>
            <person name="Goeker M."/>
        </authorList>
    </citation>
    <scope>NUCLEOTIDE SEQUENCE [LARGE SCALE GENOMIC DNA]</scope>
    <source>
        <strain evidence="3 4">DSM 21458</strain>
    </source>
</reference>
<organism evidence="3 4">
    <name type="scientific">Deinobacterium chartae</name>
    <dbReference type="NCBI Taxonomy" id="521158"/>
    <lineage>
        <taxon>Bacteria</taxon>
        <taxon>Thermotogati</taxon>
        <taxon>Deinococcota</taxon>
        <taxon>Deinococci</taxon>
        <taxon>Deinococcales</taxon>
        <taxon>Deinococcaceae</taxon>
        <taxon>Deinobacterium</taxon>
    </lineage>
</organism>
<proteinExistence type="predicted"/>
<protein>
    <recommendedName>
        <fullName evidence="2">DUF2087 domain-containing protein</fullName>
    </recommendedName>
</protein>
<dbReference type="EMBL" id="JACHHG010000002">
    <property type="protein sequence ID" value="MBB6097231.1"/>
    <property type="molecule type" value="Genomic_DNA"/>
</dbReference>
<accession>A0A841HUT6</accession>